<proteinExistence type="predicted"/>
<dbReference type="Gene3D" id="1.10.246.40">
    <property type="entry name" value="Tn5 transposase, domain 1"/>
    <property type="match status" value="1"/>
</dbReference>
<dbReference type="EMBL" id="CP000542">
    <property type="protein sequence ID" value="ABM58513.1"/>
    <property type="molecule type" value="Genomic_DNA"/>
</dbReference>
<dbReference type="InterPro" id="IPR012337">
    <property type="entry name" value="RNaseH-like_sf"/>
</dbReference>
<dbReference type="Pfam" id="PF14706">
    <property type="entry name" value="Tnp_DNA_bind"/>
    <property type="match status" value="1"/>
</dbReference>
<dbReference type="Gene3D" id="1.10.740.10">
    <property type="entry name" value="Transferase Inhibitor Protein From Tn5, Chain"/>
    <property type="match status" value="1"/>
</dbReference>
<dbReference type="PANTHER" id="PTHR37319:SF1">
    <property type="entry name" value="TRANSPOSASE TN5 DIMERISATION DOMAIN-CONTAINING PROTEIN"/>
    <property type="match status" value="1"/>
</dbReference>
<dbReference type="NCBIfam" id="NF033590">
    <property type="entry name" value="transpos_IS4_3"/>
    <property type="match status" value="1"/>
</dbReference>
<organism evidence="3 6">
    <name type="scientific">Verminephrobacter eiseniae (strain EF01-2)</name>
    <dbReference type="NCBI Taxonomy" id="391735"/>
    <lineage>
        <taxon>Bacteria</taxon>
        <taxon>Pseudomonadati</taxon>
        <taxon>Pseudomonadota</taxon>
        <taxon>Betaproteobacteria</taxon>
        <taxon>Burkholderiales</taxon>
        <taxon>Comamonadaceae</taxon>
        <taxon>Verminephrobacter</taxon>
    </lineage>
</organism>
<dbReference type="KEGG" id="vei:Veis_2775"/>
<gene>
    <name evidence="3" type="ordered locus">Veis_2215</name>
    <name evidence="4" type="ordered locus">Veis_2775</name>
    <name evidence="5" type="ordered locus">Veis_3660</name>
</gene>
<dbReference type="Proteomes" id="UP000000374">
    <property type="component" value="Chromosome"/>
</dbReference>
<dbReference type="STRING" id="391735.Veis_2215"/>
<dbReference type="AlphaFoldDB" id="A1WK06"/>
<dbReference type="InterPro" id="IPR038215">
    <property type="entry name" value="TN5-like_N_sf"/>
</dbReference>
<dbReference type="InterPro" id="IPR014737">
    <property type="entry name" value="Transposase_Tn5-like_C"/>
</dbReference>
<dbReference type="HOGENOM" id="CLU_045115_0_1_4"/>
<dbReference type="InterPro" id="IPR047768">
    <property type="entry name" value="Tn5p-like"/>
</dbReference>
<reference evidence="3" key="2">
    <citation type="submission" date="2006-12" db="EMBL/GenBank/DDBJ databases">
        <title>Complete sequence of Chromosome1 of Verminephrobacter eiseniae EF01-2.</title>
        <authorList>
            <consortium name="US DOE Joint Genome Institute"/>
            <person name="Copeland A."/>
            <person name="Lucas S."/>
            <person name="Lapidus A."/>
            <person name="Barry K."/>
            <person name="Detter J.C."/>
            <person name="Glavina del Rio T."/>
            <person name="Dalin E."/>
            <person name="Tice H."/>
            <person name="Pitluck S."/>
            <person name="Chertkov O."/>
            <person name="Brettin T."/>
            <person name="Bruce D."/>
            <person name="Han C."/>
            <person name="Tapia R."/>
            <person name="Gilna P."/>
            <person name="Schmutz J."/>
            <person name="Larimer F."/>
            <person name="Land M."/>
            <person name="Hauser L."/>
            <person name="Kyrpides N."/>
            <person name="Kim E."/>
            <person name="Stahl D."/>
            <person name="Richardson P."/>
        </authorList>
    </citation>
    <scope>NUCLEOTIDE SEQUENCE</scope>
    <source>
        <strain evidence="3">EF01-2</strain>
    </source>
</reference>
<protein>
    <submittedName>
        <fullName evidence="3">Transposase, IS4 family</fullName>
    </submittedName>
</protein>
<name>A1WK06_VEREI</name>
<keyword evidence="6" id="KW-1185">Reference proteome</keyword>
<evidence type="ECO:0000313" key="3">
    <source>
        <dbReference type="EMBL" id="ABM57963.1"/>
    </source>
</evidence>
<dbReference type="InterPro" id="IPR003201">
    <property type="entry name" value="Transposase_Tn5"/>
</dbReference>
<sequence>MERMSWAQEEFADLDLGDKRLNRRQVKLAETFSRQPTPSIPAACGGWGDTRGAYRFFAHEDIDWQDILKPHWQASAQRMAEHPVVLCLQDTTELDFNGQGIAGLGRLSYDAQRGMYLHPTYAITPDREPLGVIDAWMWARSAKKGQAASDEVLESTRWIEGYERIAEQAASLPGTRLVYVADRESDLLALMRRAAELGHPADWLVRAKHNRVLPEDGKLWATVTSGHPLGQIVFTHAPRGQRARRVHQTVWAKSVRLAQGVTVTCVIAREEHPPSGVKPIEWRLLSNRPAGDLQAATQLIEWYRARWEIELFFHVVKNGCRIEALQLSRIERLERAIALYLVIAWRIARLMRLGRNGPDLPAELFFEPDEWRGVHFLLKKPIPKQAPRLNTVIRMVATLGGFLGRKCDGEPGVKTLWIGMQRVADFAAGLDYAREIQAL</sequence>
<dbReference type="PANTHER" id="PTHR37319">
    <property type="entry name" value="TRANSPOSASE"/>
    <property type="match status" value="1"/>
</dbReference>
<dbReference type="KEGG" id="vei:Veis_3660"/>
<dbReference type="Pfam" id="PF02281">
    <property type="entry name" value="Dimer_Tnp_Tn5"/>
    <property type="match status" value="1"/>
</dbReference>
<evidence type="ECO:0000313" key="6">
    <source>
        <dbReference type="Proteomes" id="UP000000374"/>
    </source>
</evidence>
<dbReference type="InterPro" id="IPR054836">
    <property type="entry name" value="Tn5_transposase"/>
</dbReference>
<evidence type="ECO:0000259" key="2">
    <source>
        <dbReference type="Pfam" id="PF14706"/>
    </source>
</evidence>
<reference evidence="6" key="1">
    <citation type="submission" date="2006-12" db="EMBL/GenBank/DDBJ databases">
        <title>Complete sequence of chromosome 1 of Verminephrobacter eiseniae EF01-2.</title>
        <authorList>
            <person name="Copeland A."/>
            <person name="Lucas S."/>
            <person name="Lapidus A."/>
            <person name="Barry K."/>
            <person name="Detter J.C."/>
            <person name="Glavina del Rio T."/>
            <person name="Dalin E."/>
            <person name="Tice H."/>
            <person name="Pitluck S."/>
            <person name="Chertkov O."/>
            <person name="Brettin T."/>
            <person name="Bruce D."/>
            <person name="Han C."/>
            <person name="Tapia R."/>
            <person name="Gilna P."/>
            <person name="Schmutz J."/>
            <person name="Larimer F."/>
            <person name="Land M."/>
            <person name="Hauser L."/>
            <person name="Kyrpides N."/>
            <person name="Kim E."/>
            <person name="Stahl D."/>
            <person name="Richardson P."/>
        </authorList>
    </citation>
    <scope>NUCLEOTIDE SEQUENCE [LARGE SCALE GENOMIC DNA]</scope>
    <source>
        <strain evidence="6">EF01-2</strain>
    </source>
</reference>
<dbReference type="Gene3D" id="3.90.350.10">
    <property type="entry name" value="Transposase Inhibitor Protein From Tn5, Chain A, domain 1"/>
    <property type="match status" value="1"/>
</dbReference>
<dbReference type="SUPFAM" id="SSF53098">
    <property type="entry name" value="Ribonuclease H-like"/>
    <property type="match status" value="1"/>
</dbReference>
<evidence type="ECO:0000313" key="5">
    <source>
        <dbReference type="EMBL" id="ABM59376.1"/>
    </source>
</evidence>
<dbReference type="eggNOG" id="COG3385">
    <property type="taxonomic scope" value="Bacteria"/>
</dbReference>
<dbReference type="EMBL" id="CP000542">
    <property type="protein sequence ID" value="ABM59376.1"/>
    <property type="molecule type" value="Genomic_DNA"/>
</dbReference>
<dbReference type="InterPro" id="IPR014735">
    <property type="entry name" value="Transposase_Tn5-like_N"/>
</dbReference>
<feature type="domain" description="Transposase Tn5-like N-terminal" evidence="2">
    <location>
        <begin position="4"/>
        <end position="62"/>
    </location>
</feature>
<accession>A1WK06</accession>
<feature type="domain" description="Transposase Tn5 dimerisation" evidence="1">
    <location>
        <begin position="342"/>
        <end position="435"/>
    </location>
</feature>
<evidence type="ECO:0000313" key="4">
    <source>
        <dbReference type="EMBL" id="ABM58513.1"/>
    </source>
</evidence>
<dbReference type="KEGG" id="vei:Veis_2215"/>
<dbReference type="EMBL" id="CP000542">
    <property type="protein sequence ID" value="ABM57963.1"/>
    <property type="molecule type" value="Genomic_DNA"/>
</dbReference>
<evidence type="ECO:0000259" key="1">
    <source>
        <dbReference type="Pfam" id="PF02281"/>
    </source>
</evidence>